<name>A0ABZ0J850_9BURK</name>
<reference evidence="10 11" key="1">
    <citation type="submission" date="2023-03" db="EMBL/GenBank/DDBJ databases">
        <title>Diaphorobacter basophil sp. nov., isolated from a sewage-treatment plant.</title>
        <authorList>
            <person name="Yang K."/>
        </authorList>
    </citation>
    <scope>NUCLEOTIDE SEQUENCE [LARGE SCALE GENOMIC DNA]</scope>
    <source>
        <strain evidence="10 11">Y-1</strain>
    </source>
</reference>
<evidence type="ECO:0000313" key="11">
    <source>
        <dbReference type="Proteomes" id="UP001303211"/>
    </source>
</evidence>
<evidence type="ECO:0000259" key="9">
    <source>
        <dbReference type="Pfam" id="PF00535"/>
    </source>
</evidence>
<evidence type="ECO:0000256" key="3">
    <source>
        <dbReference type="ARBA" id="ARBA00022679"/>
    </source>
</evidence>
<dbReference type="CDD" id="cd04187">
    <property type="entry name" value="DPM1_like_bac"/>
    <property type="match status" value="1"/>
</dbReference>
<keyword evidence="11" id="KW-1185">Reference proteome</keyword>
<gene>
    <name evidence="10" type="ORF">P4826_15165</name>
</gene>
<dbReference type="Pfam" id="PF00535">
    <property type="entry name" value="Glycos_transf_2"/>
    <property type="match status" value="1"/>
</dbReference>
<evidence type="ECO:0000256" key="4">
    <source>
        <dbReference type="ARBA" id="ARBA00022692"/>
    </source>
</evidence>
<organism evidence="10 11">
    <name type="scientific">Diaphorobacter limosus</name>
    <dbReference type="NCBI Taxonomy" id="3036128"/>
    <lineage>
        <taxon>Bacteria</taxon>
        <taxon>Pseudomonadati</taxon>
        <taxon>Pseudomonadota</taxon>
        <taxon>Betaproteobacteria</taxon>
        <taxon>Burkholderiales</taxon>
        <taxon>Comamonadaceae</taxon>
        <taxon>Diaphorobacter</taxon>
    </lineage>
</organism>
<dbReference type="GO" id="GO:0016757">
    <property type="term" value="F:glycosyltransferase activity"/>
    <property type="evidence" value="ECO:0007669"/>
    <property type="project" value="UniProtKB-KW"/>
</dbReference>
<keyword evidence="6 8" id="KW-1133">Transmembrane helix</keyword>
<dbReference type="EC" id="2.4.-.-" evidence="10"/>
<keyword evidence="3 10" id="KW-0808">Transferase</keyword>
<protein>
    <submittedName>
        <fullName evidence="10">Glycosyltransferase family 2 protein</fullName>
        <ecNumber evidence="10">2.4.-.-</ecNumber>
    </submittedName>
</protein>
<keyword evidence="2 10" id="KW-0328">Glycosyltransferase</keyword>
<keyword evidence="5" id="KW-0448">Lipopolysaccharide biosynthesis</keyword>
<dbReference type="RefSeq" id="WP_317703771.1">
    <property type="nucleotide sequence ID" value="NZ_CP136921.1"/>
</dbReference>
<feature type="transmembrane region" description="Helical" evidence="8">
    <location>
        <begin position="265"/>
        <end position="290"/>
    </location>
</feature>
<evidence type="ECO:0000256" key="7">
    <source>
        <dbReference type="ARBA" id="ARBA00023136"/>
    </source>
</evidence>
<dbReference type="Gene3D" id="3.90.550.10">
    <property type="entry name" value="Spore Coat Polysaccharide Biosynthesis Protein SpsA, Chain A"/>
    <property type="match status" value="1"/>
</dbReference>
<dbReference type="Proteomes" id="UP001303211">
    <property type="component" value="Chromosome"/>
</dbReference>
<proteinExistence type="predicted"/>
<dbReference type="InterPro" id="IPR050256">
    <property type="entry name" value="Glycosyltransferase_2"/>
</dbReference>
<dbReference type="PANTHER" id="PTHR48090:SF3">
    <property type="entry name" value="UNDECAPRENYL-PHOSPHATE 4-DEOXY-4-FORMAMIDO-L-ARABINOSE TRANSFERASE"/>
    <property type="match status" value="1"/>
</dbReference>
<dbReference type="SUPFAM" id="SSF53448">
    <property type="entry name" value="Nucleotide-diphospho-sugar transferases"/>
    <property type="match status" value="1"/>
</dbReference>
<dbReference type="InterPro" id="IPR029044">
    <property type="entry name" value="Nucleotide-diphossugar_trans"/>
</dbReference>
<feature type="domain" description="Glycosyltransferase 2-like" evidence="9">
    <location>
        <begin position="9"/>
        <end position="169"/>
    </location>
</feature>
<dbReference type="PANTHER" id="PTHR48090">
    <property type="entry name" value="UNDECAPRENYL-PHOSPHATE 4-DEOXY-4-FORMAMIDO-L-ARABINOSE TRANSFERASE-RELATED"/>
    <property type="match status" value="1"/>
</dbReference>
<evidence type="ECO:0000256" key="6">
    <source>
        <dbReference type="ARBA" id="ARBA00022989"/>
    </source>
</evidence>
<accession>A0ABZ0J850</accession>
<keyword evidence="1" id="KW-1003">Cell membrane</keyword>
<evidence type="ECO:0000256" key="5">
    <source>
        <dbReference type="ARBA" id="ARBA00022985"/>
    </source>
</evidence>
<dbReference type="InterPro" id="IPR001173">
    <property type="entry name" value="Glyco_trans_2-like"/>
</dbReference>
<evidence type="ECO:0000313" key="10">
    <source>
        <dbReference type="EMBL" id="WOO34455.1"/>
    </source>
</evidence>
<keyword evidence="4 8" id="KW-0812">Transmembrane</keyword>
<evidence type="ECO:0000256" key="2">
    <source>
        <dbReference type="ARBA" id="ARBA00022676"/>
    </source>
</evidence>
<sequence length="317" mass="34895">MPRAPLRLSCVVPAHNEEANLEDFVRALAQAAGRLTPEFEIIIVNDGSRDATHAVALRLAQDLPVRYLALSRNFGKEAALTAGLAHARGSAVLLIDADFQHPLELLPEMHALWLAGYDMVYGVIVDRGFESGTKRVGTGLFYRLINTGKQVKVPPNAGDFRWMDRRVADALNALPERNRFMKGLYAWVGFKAAALPFVPHDRAGGQTSFSMRRLGSLALLGLTSFTTLPLRVWSVVGSLVALLALVYGAWITLDTILHGTDLQGWPTLAAGIMLFSGVQLMSIGILGEYIGRIYEEVKRRPTYLVARDEDNSPWRDS</sequence>
<keyword evidence="7 8" id="KW-0472">Membrane</keyword>
<feature type="transmembrane region" description="Helical" evidence="8">
    <location>
        <begin position="232"/>
        <end position="253"/>
    </location>
</feature>
<evidence type="ECO:0000256" key="8">
    <source>
        <dbReference type="SAM" id="Phobius"/>
    </source>
</evidence>
<dbReference type="EMBL" id="CP136921">
    <property type="protein sequence ID" value="WOO34455.1"/>
    <property type="molecule type" value="Genomic_DNA"/>
</dbReference>
<evidence type="ECO:0000256" key="1">
    <source>
        <dbReference type="ARBA" id="ARBA00022475"/>
    </source>
</evidence>